<proteinExistence type="predicted"/>
<feature type="transmembrane region" description="Helical" evidence="8">
    <location>
        <begin position="127"/>
        <end position="144"/>
    </location>
</feature>
<feature type="transmembrane region" description="Helical" evidence="8">
    <location>
        <begin position="356"/>
        <end position="376"/>
    </location>
</feature>
<evidence type="ECO:0000256" key="4">
    <source>
        <dbReference type="ARBA" id="ARBA00022989"/>
    </source>
</evidence>
<dbReference type="AlphaFoldDB" id="A0A4R1BCG0"/>
<keyword evidence="4 8" id="KW-1133">Transmembrane helix</keyword>
<keyword evidence="5" id="KW-0560">Oxidoreductase</keyword>
<feature type="transmembrane region" description="Helical" evidence="8">
    <location>
        <begin position="103"/>
        <end position="121"/>
    </location>
</feature>
<dbReference type="OrthoDB" id="9768329at2"/>
<evidence type="ECO:0000259" key="9">
    <source>
        <dbReference type="Pfam" id="PF00361"/>
    </source>
</evidence>
<evidence type="ECO:0000256" key="5">
    <source>
        <dbReference type="ARBA" id="ARBA00023002"/>
    </source>
</evidence>
<feature type="transmembrane region" description="Helical" evidence="8">
    <location>
        <begin position="6"/>
        <end position="26"/>
    </location>
</feature>
<comment type="caution">
    <text evidence="11">The sequence shown here is derived from an EMBL/GenBank/DDBJ whole genome shotgun (WGS) entry which is preliminary data.</text>
</comment>
<feature type="transmembrane region" description="Helical" evidence="8">
    <location>
        <begin position="462"/>
        <end position="481"/>
    </location>
</feature>
<dbReference type="PANTHER" id="PTHR42682">
    <property type="entry name" value="HYDROGENASE-4 COMPONENT F"/>
    <property type="match status" value="1"/>
</dbReference>
<protein>
    <submittedName>
        <fullName evidence="11">NADH dehydrogenase</fullName>
    </submittedName>
</protein>
<feature type="transmembrane region" description="Helical" evidence="8">
    <location>
        <begin position="33"/>
        <end position="51"/>
    </location>
</feature>
<keyword evidence="2" id="KW-1003">Cell membrane</keyword>
<evidence type="ECO:0000256" key="2">
    <source>
        <dbReference type="ARBA" id="ARBA00022475"/>
    </source>
</evidence>
<dbReference type="Pfam" id="PF00662">
    <property type="entry name" value="Proton_antipo_N"/>
    <property type="match status" value="1"/>
</dbReference>
<organism evidence="11 12">
    <name type="scientific">Rubrobacter taiwanensis</name>
    <dbReference type="NCBI Taxonomy" id="185139"/>
    <lineage>
        <taxon>Bacteria</taxon>
        <taxon>Bacillati</taxon>
        <taxon>Actinomycetota</taxon>
        <taxon>Rubrobacteria</taxon>
        <taxon>Rubrobacterales</taxon>
        <taxon>Rubrobacteraceae</taxon>
        <taxon>Rubrobacter</taxon>
    </lineage>
</organism>
<accession>A0A4R1BCG0</accession>
<dbReference type="InterPro" id="IPR001750">
    <property type="entry name" value="ND/Mrp_TM"/>
</dbReference>
<keyword evidence="12" id="KW-1185">Reference proteome</keyword>
<comment type="subcellular location">
    <subcellularLocation>
        <location evidence="1">Cell membrane</location>
        <topology evidence="1">Multi-pass membrane protein</topology>
    </subcellularLocation>
    <subcellularLocation>
        <location evidence="7">Membrane</location>
        <topology evidence="7">Multi-pass membrane protein</topology>
    </subcellularLocation>
</comment>
<gene>
    <name evidence="11" type="ORF">E0L93_14200</name>
</gene>
<feature type="domain" description="NADH-Ubiquinone oxidoreductase (complex I) chain 5 N-terminal" evidence="10">
    <location>
        <begin position="64"/>
        <end position="105"/>
    </location>
</feature>
<feature type="domain" description="NADH:quinone oxidoreductase/Mrp antiporter transmembrane" evidence="9">
    <location>
        <begin position="121"/>
        <end position="377"/>
    </location>
</feature>
<dbReference type="PANTHER" id="PTHR42682:SF4">
    <property type="entry name" value="NADH-UBIQUINONE_PLASTOQUINONE"/>
    <property type="match status" value="1"/>
</dbReference>
<evidence type="ECO:0000256" key="7">
    <source>
        <dbReference type="RuleBase" id="RU000320"/>
    </source>
</evidence>
<feature type="transmembrane region" description="Helical" evidence="8">
    <location>
        <begin position="71"/>
        <end position="91"/>
    </location>
</feature>
<feature type="transmembrane region" description="Helical" evidence="8">
    <location>
        <begin position="200"/>
        <end position="221"/>
    </location>
</feature>
<name>A0A4R1BCG0_9ACTN</name>
<feature type="transmembrane region" description="Helical" evidence="8">
    <location>
        <begin position="233"/>
        <end position="251"/>
    </location>
</feature>
<dbReference type="Pfam" id="PF00361">
    <property type="entry name" value="Proton_antipo_M"/>
    <property type="match status" value="1"/>
</dbReference>
<dbReference type="InterPro" id="IPR001516">
    <property type="entry name" value="Proton_antipo_N"/>
</dbReference>
<evidence type="ECO:0000313" key="12">
    <source>
        <dbReference type="Proteomes" id="UP000295244"/>
    </source>
</evidence>
<evidence type="ECO:0000313" key="11">
    <source>
        <dbReference type="EMBL" id="TCJ14694.1"/>
    </source>
</evidence>
<feature type="transmembrane region" description="Helical" evidence="8">
    <location>
        <begin position="290"/>
        <end position="311"/>
    </location>
</feature>
<dbReference type="PRINTS" id="PR01434">
    <property type="entry name" value="NADHDHGNASE5"/>
</dbReference>
<evidence type="ECO:0000256" key="3">
    <source>
        <dbReference type="ARBA" id="ARBA00022692"/>
    </source>
</evidence>
<feature type="transmembrane region" description="Helical" evidence="8">
    <location>
        <begin position="156"/>
        <end position="180"/>
    </location>
</feature>
<dbReference type="InterPro" id="IPR052175">
    <property type="entry name" value="ComplexI-like_HydComp"/>
</dbReference>
<keyword evidence="3 7" id="KW-0812">Transmembrane</keyword>
<dbReference type="GO" id="GO:0016491">
    <property type="term" value="F:oxidoreductase activity"/>
    <property type="evidence" value="ECO:0007669"/>
    <property type="project" value="UniProtKB-KW"/>
</dbReference>
<dbReference type="GO" id="GO:0005886">
    <property type="term" value="C:plasma membrane"/>
    <property type="evidence" value="ECO:0007669"/>
    <property type="project" value="UniProtKB-SubCell"/>
</dbReference>
<dbReference type="Proteomes" id="UP000295244">
    <property type="component" value="Unassembled WGS sequence"/>
</dbReference>
<dbReference type="RefSeq" id="WP_132692743.1">
    <property type="nucleotide sequence ID" value="NZ_SKBU01000034.1"/>
</dbReference>
<evidence type="ECO:0000256" key="6">
    <source>
        <dbReference type="ARBA" id="ARBA00023136"/>
    </source>
</evidence>
<feature type="transmembrane region" description="Helical" evidence="8">
    <location>
        <begin position="553"/>
        <end position="573"/>
    </location>
</feature>
<feature type="transmembrane region" description="Helical" evidence="8">
    <location>
        <begin position="493"/>
        <end position="510"/>
    </location>
</feature>
<feature type="transmembrane region" description="Helical" evidence="8">
    <location>
        <begin position="431"/>
        <end position="450"/>
    </location>
</feature>
<dbReference type="EMBL" id="SKBU01000034">
    <property type="protein sequence ID" value="TCJ14694.1"/>
    <property type="molecule type" value="Genomic_DNA"/>
</dbReference>
<reference evidence="11 12" key="1">
    <citation type="submission" date="2019-03" db="EMBL/GenBank/DDBJ databases">
        <title>Whole genome sequence of a novel Rubrobacter taiwanensis strain, isolated from Yellowstone National Park.</title>
        <authorList>
            <person name="Freed S."/>
            <person name="Ramaley R.F."/>
            <person name="Kyndt J.A."/>
        </authorList>
    </citation>
    <scope>NUCLEOTIDE SEQUENCE [LARGE SCALE GENOMIC DNA]</scope>
    <source>
        <strain evidence="11 12">Yellowstone</strain>
    </source>
</reference>
<keyword evidence="6 8" id="KW-0472">Membrane</keyword>
<feature type="transmembrane region" description="Helical" evidence="8">
    <location>
        <begin position="263"/>
        <end position="283"/>
    </location>
</feature>
<feature type="transmembrane region" description="Helical" evidence="8">
    <location>
        <begin position="323"/>
        <end position="344"/>
    </location>
</feature>
<evidence type="ECO:0000256" key="1">
    <source>
        <dbReference type="ARBA" id="ARBA00004651"/>
    </source>
</evidence>
<sequence length="574" mass="59320">MSQTYLTAAAWPAALALPLLLAFAILSPSLRRASLALAPLAALPALGLALLGEGGAELPWVLLGMSLGLDGTTRVFLLFTALLWTVAGIYARSYMAGDANRHRFFAFFLITMTGNLGLILARDIASFYLFFVLMSFSAYGLVIHDATSKARRAAQVYLVMTIIGEAFVLPAVLISASISATNELAGVSAAVAGSPARDTVIALALIGFGVKAGAIPLHLWLPLAHPAAPTPASAVLSGTMIKAGLLGWLHFLPAGEAGAPGWGTLVMLLGLAAVFFGVLAGATQSDPKTVLAYSSISQMGLMTLALGVGLATPDAWPLALTAILAYAAHHGLVKGALFLGVGVAQKAATPLSRRAVFAALVFAALVIAGAPLTSGASAKETLKEALYASVTLSPGLLEALIQLGAAGTTVLLIRFLQVLPRQEAGKSPPPGMWVPWAALMTGVAGAVLLLPEPVAATLSLSALWPVALGAAGAAAAVLLVRRGALRPPHIPEGDLLIPALSLLAALYGLWDGRVRPVWAGWRSWSAGQYQRILESSHRLDRATLLLEDKMRPWTIAGTIFVLLVSGLLALAALG</sequence>
<evidence type="ECO:0000256" key="8">
    <source>
        <dbReference type="SAM" id="Phobius"/>
    </source>
</evidence>
<evidence type="ECO:0000259" key="10">
    <source>
        <dbReference type="Pfam" id="PF00662"/>
    </source>
</evidence>